<dbReference type="Proteomes" id="UP000477311">
    <property type="component" value="Unassembled WGS sequence"/>
</dbReference>
<dbReference type="AlphaFoldDB" id="A0A6M1RN37"/>
<proteinExistence type="predicted"/>
<comment type="caution">
    <text evidence="1">The sequence shown here is derived from an EMBL/GenBank/DDBJ whole genome shotgun (WGS) entry which is preliminary data.</text>
</comment>
<evidence type="ECO:0000313" key="1">
    <source>
        <dbReference type="EMBL" id="NGO39103.1"/>
    </source>
</evidence>
<dbReference type="EMBL" id="JAAKYA010000045">
    <property type="protein sequence ID" value="NGO39103.1"/>
    <property type="molecule type" value="Genomic_DNA"/>
</dbReference>
<accession>A0A6M1RN37</accession>
<keyword evidence="2" id="KW-1185">Reference proteome</keyword>
<name>A0A6M1RN37_9BACT</name>
<gene>
    <name evidence="1" type="ORF">G4L39_06785</name>
</gene>
<dbReference type="RefSeq" id="WP_165106922.1">
    <property type="nucleotide sequence ID" value="NZ_JAAKYA010000045.1"/>
</dbReference>
<evidence type="ECO:0000313" key="2">
    <source>
        <dbReference type="Proteomes" id="UP000477311"/>
    </source>
</evidence>
<protein>
    <submittedName>
        <fullName evidence="1">Uncharacterized protein</fullName>
    </submittedName>
</protein>
<organism evidence="1 2">
    <name type="scientific">Limisphaera ngatamarikiensis</name>
    <dbReference type="NCBI Taxonomy" id="1324935"/>
    <lineage>
        <taxon>Bacteria</taxon>
        <taxon>Pseudomonadati</taxon>
        <taxon>Verrucomicrobiota</taxon>
        <taxon>Verrucomicrobiia</taxon>
        <taxon>Limisphaerales</taxon>
        <taxon>Limisphaeraceae</taxon>
        <taxon>Limisphaera</taxon>
    </lineage>
</organism>
<sequence length="89" mass="11087">MAKAEISWKRKLPDGTKVQVYAQLVGGEWRFFQRSRRYERWERVEDPPLEDWLALLDAVRRMVPRRRYMPEDELRLRRQIRERFPELEV</sequence>
<reference evidence="1 2" key="1">
    <citation type="submission" date="2020-02" db="EMBL/GenBank/DDBJ databases">
        <title>Draft genome sequence of Limisphaera ngatamarikiensis NGM72.4T, a thermophilic Verrucomicrobia grouped in subdivision 3.</title>
        <authorList>
            <person name="Carere C.R."/>
            <person name="Steen J."/>
            <person name="Hugenholtz P."/>
            <person name="Stott M.B."/>
        </authorList>
    </citation>
    <scope>NUCLEOTIDE SEQUENCE [LARGE SCALE GENOMIC DNA]</scope>
    <source>
        <strain evidence="1 2">NGM72.4</strain>
    </source>
</reference>